<dbReference type="RefSeq" id="WP_226934758.1">
    <property type="nucleotide sequence ID" value="NZ_JACDXX010000005.1"/>
</dbReference>
<evidence type="ECO:0000256" key="6">
    <source>
        <dbReference type="ARBA" id="ARBA00022619"/>
    </source>
</evidence>
<evidence type="ECO:0000256" key="12">
    <source>
        <dbReference type="PIRNR" id="PIRNR006769"/>
    </source>
</evidence>
<dbReference type="InterPro" id="IPR016193">
    <property type="entry name" value="Cytidine_deaminase-like"/>
</dbReference>
<comment type="catalytic activity">
    <reaction evidence="12">
        <text>2,5-diamino-6-hydroxy-4-(5-phosphoribosylamino)-pyrimidine + H2O + H(+) = 5-amino-6-(5-phospho-D-ribosylamino)uracil + NH4(+)</text>
        <dbReference type="Rhea" id="RHEA:21868"/>
        <dbReference type="ChEBI" id="CHEBI:15377"/>
        <dbReference type="ChEBI" id="CHEBI:15378"/>
        <dbReference type="ChEBI" id="CHEBI:28938"/>
        <dbReference type="ChEBI" id="CHEBI:58453"/>
        <dbReference type="ChEBI" id="CHEBI:58614"/>
        <dbReference type="EC" id="3.5.4.26"/>
    </reaction>
</comment>
<evidence type="ECO:0000256" key="2">
    <source>
        <dbReference type="ARBA" id="ARBA00004882"/>
    </source>
</evidence>
<dbReference type="InterPro" id="IPR050765">
    <property type="entry name" value="Riboflavin_Biosynth_HTPR"/>
</dbReference>
<dbReference type="Pfam" id="PF00383">
    <property type="entry name" value="dCMP_cyt_deam_1"/>
    <property type="match status" value="1"/>
</dbReference>
<dbReference type="Gene3D" id="3.40.430.10">
    <property type="entry name" value="Dihydrofolate Reductase, subunit A"/>
    <property type="match status" value="1"/>
</dbReference>
<accession>A0ABS8CKD2</accession>
<dbReference type="Proteomes" id="UP001198571">
    <property type="component" value="Unassembled WGS sequence"/>
</dbReference>
<dbReference type="InterPro" id="IPR002734">
    <property type="entry name" value="RibDG_C"/>
</dbReference>
<dbReference type="Gene3D" id="3.40.140.10">
    <property type="entry name" value="Cytidine Deaminase, domain 2"/>
    <property type="match status" value="1"/>
</dbReference>
<evidence type="ECO:0000256" key="4">
    <source>
        <dbReference type="ARBA" id="ARBA00005259"/>
    </source>
</evidence>
<dbReference type="GO" id="GO:0008835">
    <property type="term" value="F:diaminohydroxyphosphoribosylaminopyrimidine deaminase activity"/>
    <property type="evidence" value="ECO:0007669"/>
    <property type="project" value="UniProtKB-EC"/>
</dbReference>
<reference evidence="14 15" key="1">
    <citation type="submission" date="2020-07" db="EMBL/GenBank/DDBJ databases">
        <title>Pseudogemmobacter sp. nov., isolated from poultry manure in Taiwan.</title>
        <authorList>
            <person name="Lin S.-Y."/>
            <person name="Tang Y.-S."/>
            <person name="Young C.-C."/>
        </authorList>
    </citation>
    <scope>NUCLEOTIDE SEQUENCE [LARGE SCALE GENOMIC DNA]</scope>
    <source>
        <strain evidence="14 15">CC-YST710</strain>
    </source>
</reference>
<dbReference type="EMBL" id="JACDXX010000005">
    <property type="protein sequence ID" value="MCB5409857.1"/>
    <property type="molecule type" value="Genomic_DNA"/>
</dbReference>
<comment type="similarity">
    <text evidence="4 12">In the N-terminal section; belongs to the cytidine and deoxycytidylate deaminase family.</text>
</comment>
<gene>
    <name evidence="14" type="primary">ribD</name>
    <name evidence="14" type="ORF">H0485_07565</name>
</gene>
<sequence length="364" mass="38120">MTRETDEHHMSHALRLAARGNGSCWPNPAVGAVLVKEGRVIGRGTTQPGGRPHAERMALAQAGDQARGATAYVTLEPCAHHGRTSPCAEALVAAGVARVVGAITDPDPRVAGRGYAILREAGIAVSEGVLAAEALEVTAGFLKRVSRGLPFVTLKLGATLDGRIATASGESRWITAPDSRRAVHAMRMSHDAVLVGSGTALADDPDLTVRDMGALRQPVRIVIDRLLRHSPQSRLGQTAREVPVWLLHGPEASTGAQEAWREAGAMLIPCPLRNGQIDLTAALKLLADQGLTRIFCEGGGTLAAGLVSAGLVDELALFSAGALIGAEGRAAFGALGLEHLADAPRPRLISQRPSGPDLLSRWRF</sequence>
<comment type="pathway">
    <text evidence="3 12">Cofactor biosynthesis; riboflavin biosynthesis; 5-amino-6-(D-ribitylamino)uracil from GTP: step 3/4.</text>
</comment>
<comment type="pathway">
    <text evidence="2 12">Cofactor biosynthesis; riboflavin biosynthesis; 5-amino-6-(D-ribitylamino)uracil from GTP: step 2/4.</text>
</comment>
<keyword evidence="11" id="KW-0511">Multifunctional enzyme</keyword>
<evidence type="ECO:0000259" key="13">
    <source>
        <dbReference type="PROSITE" id="PS51747"/>
    </source>
</evidence>
<dbReference type="GO" id="GO:0008703">
    <property type="term" value="F:5-amino-6-(5-phosphoribosylamino)uracil reductase activity"/>
    <property type="evidence" value="ECO:0007669"/>
    <property type="project" value="UniProtKB-EC"/>
</dbReference>
<evidence type="ECO:0000256" key="1">
    <source>
        <dbReference type="ARBA" id="ARBA00002151"/>
    </source>
</evidence>
<dbReference type="InterPro" id="IPR011549">
    <property type="entry name" value="RibD_C"/>
</dbReference>
<dbReference type="PIRSF" id="PIRSF006769">
    <property type="entry name" value="RibD"/>
    <property type="match status" value="1"/>
</dbReference>
<keyword evidence="6 12" id="KW-0686">Riboflavin biosynthesis</keyword>
<comment type="cofactor">
    <cofactor evidence="12">
        <name>Zn(2+)</name>
        <dbReference type="ChEBI" id="CHEBI:29105"/>
    </cofactor>
    <text evidence="12">Binds 1 zinc ion.</text>
</comment>
<protein>
    <recommendedName>
        <fullName evidence="12">Riboflavin biosynthesis protein RibD</fullName>
    </recommendedName>
    <domain>
        <recommendedName>
            <fullName evidence="12">Diaminohydroxyphosphoribosylaminopyrimidine deaminase</fullName>
            <shortName evidence="12">DRAP deaminase</shortName>
            <ecNumber evidence="12">3.5.4.26</ecNumber>
        </recommendedName>
        <alternativeName>
            <fullName evidence="12">Riboflavin-specific deaminase</fullName>
        </alternativeName>
    </domain>
    <domain>
        <recommendedName>
            <fullName evidence="12">5-amino-6-(5-phosphoribosylamino)uracil reductase</fullName>
            <ecNumber evidence="12">1.1.1.193</ecNumber>
        </recommendedName>
        <alternativeName>
            <fullName evidence="12">HTP reductase</fullName>
        </alternativeName>
    </domain>
</protein>
<dbReference type="EC" id="1.1.1.193" evidence="12"/>
<dbReference type="SUPFAM" id="SSF53597">
    <property type="entry name" value="Dihydrofolate reductase-like"/>
    <property type="match status" value="1"/>
</dbReference>
<dbReference type="InterPro" id="IPR004794">
    <property type="entry name" value="Eubact_RibD"/>
</dbReference>
<keyword evidence="15" id="KW-1185">Reference proteome</keyword>
<evidence type="ECO:0000256" key="10">
    <source>
        <dbReference type="ARBA" id="ARBA00023002"/>
    </source>
</evidence>
<proteinExistence type="inferred from homology"/>
<comment type="similarity">
    <text evidence="5 12">In the C-terminal section; belongs to the HTP reductase family.</text>
</comment>
<feature type="domain" description="CMP/dCMP-type deaminase" evidence="13">
    <location>
        <begin position="4"/>
        <end position="126"/>
    </location>
</feature>
<evidence type="ECO:0000256" key="7">
    <source>
        <dbReference type="ARBA" id="ARBA00022723"/>
    </source>
</evidence>
<dbReference type="NCBIfam" id="TIGR00227">
    <property type="entry name" value="ribD_Cterm"/>
    <property type="match status" value="1"/>
</dbReference>
<dbReference type="NCBIfam" id="TIGR00326">
    <property type="entry name" value="eubact_ribD"/>
    <property type="match status" value="1"/>
</dbReference>
<evidence type="ECO:0000256" key="5">
    <source>
        <dbReference type="ARBA" id="ARBA00007417"/>
    </source>
</evidence>
<name>A0ABS8CKD2_9RHOB</name>
<dbReference type="PANTHER" id="PTHR38011">
    <property type="entry name" value="DIHYDROFOLATE REDUCTASE FAMILY PROTEIN (AFU_ORTHOLOGUE AFUA_8G06820)"/>
    <property type="match status" value="1"/>
</dbReference>
<dbReference type="PROSITE" id="PS00903">
    <property type="entry name" value="CYT_DCMP_DEAMINASES_1"/>
    <property type="match status" value="1"/>
</dbReference>
<dbReference type="InterPro" id="IPR002125">
    <property type="entry name" value="CMP_dCMP_dom"/>
</dbReference>
<keyword evidence="7 12" id="KW-0479">Metal-binding</keyword>
<dbReference type="CDD" id="cd01284">
    <property type="entry name" value="Riboflavin_deaminase-reductase"/>
    <property type="match status" value="1"/>
</dbReference>
<dbReference type="SUPFAM" id="SSF53927">
    <property type="entry name" value="Cytidine deaminase-like"/>
    <property type="match status" value="1"/>
</dbReference>
<dbReference type="EC" id="3.5.4.26" evidence="12"/>
<evidence type="ECO:0000256" key="8">
    <source>
        <dbReference type="ARBA" id="ARBA00022833"/>
    </source>
</evidence>
<comment type="function">
    <text evidence="1 12">Converts 2,5-diamino-6-(ribosylamino)-4(3h)-pyrimidinone 5'-phosphate into 5-amino-6-(ribosylamino)-2,4(1h,3h)-pyrimidinedione 5'-phosphate.</text>
</comment>
<dbReference type="InterPro" id="IPR016192">
    <property type="entry name" value="APOBEC/CMP_deaminase_Zn-bd"/>
</dbReference>
<dbReference type="PROSITE" id="PS51747">
    <property type="entry name" value="CYT_DCMP_DEAMINASES_2"/>
    <property type="match status" value="1"/>
</dbReference>
<dbReference type="PANTHER" id="PTHR38011:SF7">
    <property type="entry name" value="2,5-DIAMINO-6-RIBOSYLAMINO-4(3H)-PYRIMIDINONE 5'-PHOSPHATE REDUCTASE"/>
    <property type="match status" value="1"/>
</dbReference>
<dbReference type="InterPro" id="IPR024072">
    <property type="entry name" value="DHFR-like_dom_sf"/>
</dbReference>
<keyword evidence="10 12" id="KW-0560">Oxidoreductase</keyword>
<keyword evidence="12 14" id="KW-0378">Hydrolase</keyword>
<evidence type="ECO:0000313" key="14">
    <source>
        <dbReference type="EMBL" id="MCB5409857.1"/>
    </source>
</evidence>
<comment type="catalytic activity">
    <reaction evidence="12">
        <text>5-amino-6-(5-phospho-D-ribitylamino)uracil + NADP(+) = 5-amino-6-(5-phospho-D-ribosylamino)uracil + NADPH + H(+)</text>
        <dbReference type="Rhea" id="RHEA:17845"/>
        <dbReference type="ChEBI" id="CHEBI:15378"/>
        <dbReference type="ChEBI" id="CHEBI:57783"/>
        <dbReference type="ChEBI" id="CHEBI:58349"/>
        <dbReference type="ChEBI" id="CHEBI:58421"/>
        <dbReference type="ChEBI" id="CHEBI:58453"/>
        <dbReference type="EC" id="1.1.1.193"/>
    </reaction>
</comment>
<evidence type="ECO:0000256" key="3">
    <source>
        <dbReference type="ARBA" id="ARBA00004910"/>
    </source>
</evidence>
<dbReference type="Pfam" id="PF01872">
    <property type="entry name" value="RibD_C"/>
    <property type="match status" value="1"/>
</dbReference>
<comment type="caution">
    <text evidence="14">The sequence shown here is derived from an EMBL/GenBank/DDBJ whole genome shotgun (WGS) entry which is preliminary data.</text>
</comment>
<evidence type="ECO:0000313" key="15">
    <source>
        <dbReference type="Proteomes" id="UP001198571"/>
    </source>
</evidence>
<organism evidence="14 15">
    <name type="scientific">Pseudogemmobacter faecipullorum</name>
    <dbReference type="NCBI Taxonomy" id="2755041"/>
    <lineage>
        <taxon>Bacteria</taxon>
        <taxon>Pseudomonadati</taxon>
        <taxon>Pseudomonadota</taxon>
        <taxon>Alphaproteobacteria</taxon>
        <taxon>Rhodobacterales</taxon>
        <taxon>Paracoccaceae</taxon>
        <taxon>Pseudogemmobacter</taxon>
    </lineage>
</organism>
<evidence type="ECO:0000256" key="11">
    <source>
        <dbReference type="ARBA" id="ARBA00023268"/>
    </source>
</evidence>
<keyword evidence="8 12" id="KW-0862">Zinc</keyword>
<evidence type="ECO:0000256" key="9">
    <source>
        <dbReference type="ARBA" id="ARBA00022857"/>
    </source>
</evidence>
<keyword evidence="9 12" id="KW-0521">NADP</keyword>